<evidence type="ECO:0000313" key="1">
    <source>
        <dbReference type="EMBL" id="EBU3912928.1"/>
    </source>
</evidence>
<gene>
    <name evidence="1" type="ORF">CWK15_16095</name>
</gene>
<comment type="caution">
    <text evidence="1">The sequence shown here is derived from an EMBL/GenBank/DDBJ whole genome shotgun (WGS) entry which is preliminary data.</text>
</comment>
<proteinExistence type="predicted"/>
<dbReference type="EMBL" id="AAHBYH010000014">
    <property type="protein sequence ID" value="EBU3912928.1"/>
    <property type="molecule type" value="Genomic_DNA"/>
</dbReference>
<name>A0A5V3YGW7_SALER</name>
<protein>
    <submittedName>
        <fullName evidence="1">CopG family transcriptional regulator</fullName>
    </submittedName>
</protein>
<sequence>MGKRTETHSLSIRKTTLKVLEEYLTKRGKCSRSKVVSELLDAALEQKRHQPETEAAVSDGVIPEGIYLKWHESLYFNTLRPYLYTSEIWAEVTLPGIWINNESAEHEMLVVKLRELYREIVRKRHIKSPQGCLLARIFMRDIRKDKIKVLAVRIKATQHRIEMGIPVCSFVYAVTLIDVENNTDSKEHFYLDYHSIQVFDLREVGRSSLRTLVVKKKKLAPLNYMYWMPVNIFQNKMLVIGVKKRSRSGNEISLVKAEKIIMVNTQEMSKSRCK</sequence>
<accession>A0A5V3YGW7</accession>
<reference evidence="1" key="1">
    <citation type="submission" date="2018-07" db="EMBL/GenBank/DDBJ databases">
        <authorList>
            <consortium name="PulseNet: The National Subtyping Network for Foodborne Disease Surveillance"/>
            <person name="Tarr C.L."/>
            <person name="Trees E."/>
            <person name="Katz L.S."/>
            <person name="Carleton-Romer H.A."/>
            <person name="Stroika S."/>
            <person name="Kucerova Z."/>
            <person name="Roache K.F."/>
            <person name="Sabol A.L."/>
            <person name="Besser J."/>
            <person name="Gerner-Smidt P."/>
        </authorList>
    </citation>
    <scope>NUCLEOTIDE SEQUENCE</scope>
    <source>
        <strain evidence="1">PNUSAS029138</strain>
    </source>
</reference>
<organism evidence="1">
    <name type="scientific">Salmonella enterica</name>
    <name type="common">Salmonella choleraesuis</name>
    <dbReference type="NCBI Taxonomy" id="28901"/>
    <lineage>
        <taxon>Bacteria</taxon>
        <taxon>Pseudomonadati</taxon>
        <taxon>Pseudomonadota</taxon>
        <taxon>Gammaproteobacteria</taxon>
        <taxon>Enterobacterales</taxon>
        <taxon>Enterobacteriaceae</taxon>
        <taxon>Salmonella</taxon>
    </lineage>
</organism>
<dbReference type="AlphaFoldDB" id="A0A5V3YGW7"/>